<proteinExistence type="inferred from homology"/>
<comment type="similarity">
    <text evidence="1">Belongs to the peptidase C14A family.</text>
</comment>
<dbReference type="GO" id="GO:0004197">
    <property type="term" value="F:cysteine-type endopeptidase activity"/>
    <property type="evidence" value="ECO:0007669"/>
    <property type="project" value="InterPro"/>
</dbReference>
<dbReference type="Pfam" id="PF00656">
    <property type="entry name" value="Peptidase_C14"/>
    <property type="match status" value="1"/>
</dbReference>
<dbReference type="InterPro" id="IPR015917">
    <property type="entry name" value="Pept_C14A"/>
</dbReference>
<dbReference type="Proteomes" id="UP000503336">
    <property type="component" value="Chromosome"/>
</dbReference>
<dbReference type="EMBL" id="CP049056">
    <property type="protein sequence ID" value="QIE56427.1"/>
    <property type="molecule type" value="Genomic_DNA"/>
</dbReference>
<dbReference type="Gene3D" id="2.30.30.40">
    <property type="entry name" value="SH3 Domains"/>
    <property type="match status" value="1"/>
</dbReference>
<dbReference type="SUPFAM" id="SSF52129">
    <property type="entry name" value="Caspase-like"/>
    <property type="match status" value="1"/>
</dbReference>
<protein>
    <submittedName>
        <fullName evidence="4">SH3 domain-containing protein</fullName>
    </submittedName>
</protein>
<feature type="chain" id="PRO_5029657270" evidence="2">
    <location>
        <begin position="19"/>
        <end position="416"/>
    </location>
</feature>
<dbReference type="InterPro" id="IPR003646">
    <property type="entry name" value="SH3-like_bac-type"/>
</dbReference>
<dbReference type="RefSeq" id="WP_165099668.1">
    <property type="nucleotide sequence ID" value="NZ_CP049056.1"/>
</dbReference>
<feature type="domain" description="Caspase family p20" evidence="3">
    <location>
        <begin position="18"/>
        <end position="147"/>
    </location>
</feature>
<dbReference type="KEGG" id="hdh:G5B40_13730"/>
<name>A0A7L5C0X3_9RHOB</name>
<dbReference type="PANTHER" id="PTHR22576:SF37">
    <property type="entry name" value="MUCOSA-ASSOCIATED LYMPHOID TISSUE LYMPHOMA TRANSLOCATION PROTEIN 1"/>
    <property type="match status" value="1"/>
</dbReference>
<dbReference type="PANTHER" id="PTHR22576">
    <property type="entry name" value="MUCOSA ASSOCIATED LYMPHOID TISSUE LYMPHOMA TRANSLOCATION PROTEIN 1/PARACASPASE"/>
    <property type="match status" value="1"/>
</dbReference>
<dbReference type="AlphaFoldDB" id="A0A7L5C0X3"/>
<keyword evidence="2" id="KW-0732">Signal</keyword>
<dbReference type="Pfam" id="PF08239">
    <property type="entry name" value="SH3_3"/>
    <property type="match status" value="1"/>
</dbReference>
<evidence type="ECO:0000313" key="4">
    <source>
        <dbReference type="EMBL" id="QIE56427.1"/>
    </source>
</evidence>
<feature type="signal peptide" evidence="2">
    <location>
        <begin position="1"/>
        <end position="18"/>
    </location>
</feature>
<evidence type="ECO:0000256" key="1">
    <source>
        <dbReference type="ARBA" id="ARBA00010134"/>
    </source>
</evidence>
<dbReference type="Pfam" id="PF13308">
    <property type="entry name" value="YARHG"/>
    <property type="match status" value="1"/>
</dbReference>
<dbReference type="Gene3D" id="3.40.50.1460">
    <property type="match status" value="1"/>
</dbReference>
<keyword evidence="5" id="KW-1185">Reference proteome</keyword>
<dbReference type="SMART" id="SM00115">
    <property type="entry name" value="CASc"/>
    <property type="match status" value="1"/>
</dbReference>
<dbReference type="InterPro" id="IPR025582">
    <property type="entry name" value="YARHG_dom"/>
</dbReference>
<dbReference type="InterPro" id="IPR029030">
    <property type="entry name" value="Caspase-like_dom_sf"/>
</dbReference>
<evidence type="ECO:0000256" key="2">
    <source>
        <dbReference type="SAM" id="SignalP"/>
    </source>
</evidence>
<dbReference type="InterPro" id="IPR001309">
    <property type="entry name" value="Pept_C14_p20"/>
</dbReference>
<sequence>MLRILVLILVLFAPAAMAKNVALVIGNGAYAESGSLRNAAKDARDMADRLRGLAYDVIDGYDLTRIEMLEQVETFARRVARDDVALFYYSGHGAQLGGENYLIPVDARFAGADALQSSSVKLKAVLRTMELRARTRVVILDACRNNPFVDTTASRSAGAASRGLARLEAGVGSFIAFSTAPNDVATDGAGGNSPFTAALIRHIGTRDDDIHEVMRHVRADVVRETSGRQTPWENSSLLREVYLAAPPDQSATGDTPQAPAPASLHYVDGLDPQGDNFLALRSAPAGRGGRIDKMAPGTELEVLDRDGAWARVRLRDGREGWAHSNWIRCCRAAGAKAETPRAASADAAPQGCDALWHARNAIWDSYGYCFTSARGRAAFGANGCSRDMEGARAAMTPADIGEIERIAAAERAAGCR</sequence>
<organism evidence="4 5">
    <name type="scientific">Pikeienuella piscinae</name>
    <dbReference type="NCBI Taxonomy" id="2748098"/>
    <lineage>
        <taxon>Bacteria</taxon>
        <taxon>Pseudomonadati</taxon>
        <taxon>Pseudomonadota</taxon>
        <taxon>Alphaproteobacteria</taxon>
        <taxon>Rhodobacterales</taxon>
        <taxon>Paracoccaceae</taxon>
        <taxon>Pikeienuella</taxon>
    </lineage>
</organism>
<dbReference type="PROSITE" id="PS50208">
    <property type="entry name" value="CASPASE_P20"/>
    <property type="match status" value="1"/>
</dbReference>
<evidence type="ECO:0000259" key="3">
    <source>
        <dbReference type="PROSITE" id="PS50208"/>
    </source>
</evidence>
<accession>A0A7L5C0X3</accession>
<dbReference type="GO" id="GO:0006508">
    <property type="term" value="P:proteolysis"/>
    <property type="evidence" value="ECO:0007669"/>
    <property type="project" value="InterPro"/>
</dbReference>
<reference evidence="4 5" key="1">
    <citation type="submission" date="2020-02" db="EMBL/GenBank/DDBJ databases">
        <title>complete genome sequence of Rhodobacteraceae bacterium.</title>
        <authorList>
            <person name="Park J."/>
            <person name="Kim Y.-S."/>
            <person name="Kim K.-H."/>
        </authorList>
    </citation>
    <scope>NUCLEOTIDE SEQUENCE [LARGE SCALE GENOMIC DNA]</scope>
    <source>
        <strain evidence="4 5">RR4-56</strain>
    </source>
</reference>
<dbReference type="InterPro" id="IPR011600">
    <property type="entry name" value="Pept_C14_caspase"/>
</dbReference>
<evidence type="ECO:0000313" key="5">
    <source>
        <dbReference type="Proteomes" id="UP000503336"/>
    </source>
</evidence>
<dbReference type="SMART" id="SM01324">
    <property type="entry name" value="YARHG"/>
    <property type="match status" value="1"/>
</dbReference>
<dbReference type="InterPro" id="IPR052039">
    <property type="entry name" value="Caspase-related_regulators"/>
</dbReference>
<gene>
    <name evidence="4" type="ORF">G5B40_13730</name>
</gene>